<dbReference type="Proteomes" id="UP000789759">
    <property type="component" value="Unassembled WGS sequence"/>
</dbReference>
<reference evidence="1" key="1">
    <citation type="submission" date="2021-06" db="EMBL/GenBank/DDBJ databases">
        <authorList>
            <person name="Kallberg Y."/>
            <person name="Tangrot J."/>
            <person name="Rosling A."/>
        </authorList>
    </citation>
    <scope>NUCLEOTIDE SEQUENCE</scope>
    <source>
        <strain evidence="1">FL966</strain>
    </source>
</reference>
<dbReference type="AlphaFoldDB" id="A0A9N9PAC6"/>
<accession>A0A9N9PAC6</accession>
<evidence type="ECO:0000313" key="2">
    <source>
        <dbReference type="Proteomes" id="UP000789759"/>
    </source>
</evidence>
<name>A0A9N9PAC6_9GLOM</name>
<sequence>MLSSKINKPKNKKKKNTVKQEITDVSEVTTSAVPVALFTDFTNLNILFQLHYPISSFFINPLFLNKATVEYQE</sequence>
<protein>
    <submittedName>
        <fullName evidence="1">5231_t:CDS:1</fullName>
    </submittedName>
</protein>
<dbReference type="OrthoDB" id="10392284at2759"/>
<keyword evidence="2" id="KW-1185">Reference proteome</keyword>
<gene>
    <name evidence="1" type="ORF">CPELLU_LOCUS17779</name>
</gene>
<feature type="non-terminal residue" evidence="1">
    <location>
        <position position="73"/>
    </location>
</feature>
<comment type="caution">
    <text evidence="1">The sequence shown here is derived from an EMBL/GenBank/DDBJ whole genome shotgun (WGS) entry which is preliminary data.</text>
</comment>
<organism evidence="1 2">
    <name type="scientific">Cetraspora pellucida</name>
    <dbReference type="NCBI Taxonomy" id="1433469"/>
    <lineage>
        <taxon>Eukaryota</taxon>
        <taxon>Fungi</taxon>
        <taxon>Fungi incertae sedis</taxon>
        <taxon>Mucoromycota</taxon>
        <taxon>Glomeromycotina</taxon>
        <taxon>Glomeromycetes</taxon>
        <taxon>Diversisporales</taxon>
        <taxon>Gigasporaceae</taxon>
        <taxon>Cetraspora</taxon>
    </lineage>
</organism>
<dbReference type="EMBL" id="CAJVQA010031698">
    <property type="protein sequence ID" value="CAG8801888.1"/>
    <property type="molecule type" value="Genomic_DNA"/>
</dbReference>
<proteinExistence type="predicted"/>
<evidence type="ECO:0000313" key="1">
    <source>
        <dbReference type="EMBL" id="CAG8801888.1"/>
    </source>
</evidence>